<reference evidence="2 3" key="1">
    <citation type="journal article" date="2013" name="Genome Biol.">
        <title>The genome sequence of the most widely cultivated cacao type and its use to identify candidate genes regulating pod color.</title>
        <authorList>
            <person name="Motamayor J.C."/>
            <person name="Mockaitis K."/>
            <person name="Schmutz J."/>
            <person name="Haiminen N."/>
            <person name="Iii D.L."/>
            <person name="Cornejo O."/>
            <person name="Findley S.D."/>
            <person name="Zheng P."/>
            <person name="Utro F."/>
            <person name="Royaert S."/>
            <person name="Saski C."/>
            <person name="Jenkins J."/>
            <person name="Podicheti R."/>
            <person name="Zhao M."/>
            <person name="Scheffler B.E."/>
            <person name="Stack J.C."/>
            <person name="Feltus F.A."/>
            <person name="Mustiga G.M."/>
            <person name="Amores F."/>
            <person name="Phillips W."/>
            <person name="Marelli J.P."/>
            <person name="May G.D."/>
            <person name="Shapiro H."/>
            <person name="Ma J."/>
            <person name="Bustamante C.D."/>
            <person name="Schnell R.J."/>
            <person name="Main D."/>
            <person name="Gilbert D."/>
            <person name="Parida L."/>
            <person name="Kuhn D.N."/>
        </authorList>
    </citation>
    <scope>NUCLEOTIDE SEQUENCE [LARGE SCALE GENOMIC DNA]</scope>
    <source>
        <strain evidence="3">cv. Matina 1-6</strain>
    </source>
</reference>
<protein>
    <recommendedName>
        <fullName evidence="1">RNase H type-1 domain-containing protein</fullName>
    </recommendedName>
</protein>
<name>A0A061EG63_THECC</name>
<evidence type="ECO:0000313" key="3">
    <source>
        <dbReference type="Proteomes" id="UP000026915"/>
    </source>
</evidence>
<dbReference type="InterPro" id="IPR044730">
    <property type="entry name" value="RNase_H-like_dom_plant"/>
</dbReference>
<accession>A0A061EG63</accession>
<gene>
    <name evidence="2" type="ORF">TCM_019262</name>
</gene>
<organism evidence="2 3">
    <name type="scientific">Theobroma cacao</name>
    <name type="common">Cacao</name>
    <name type="synonym">Cocoa</name>
    <dbReference type="NCBI Taxonomy" id="3641"/>
    <lineage>
        <taxon>Eukaryota</taxon>
        <taxon>Viridiplantae</taxon>
        <taxon>Streptophyta</taxon>
        <taxon>Embryophyta</taxon>
        <taxon>Tracheophyta</taxon>
        <taxon>Spermatophyta</taxon>
        <taxon>Magnoliopsida</taxon>
        <taxon>eudicotyledons</taxon>
        <taxon>Gunneridae</taxon>
        <taxon>Pentapetalae</taxon>
        <taxon>rosids</taxon>
        <taxon>malvids</taxon>
        <taxon>Malvales</taxon>
        <taxon>Malvaceae</taxon>
        <taxon>Byttnerioideae</taxon>
        <taxon>Theobroma</taxon>
    </lineage>
</organism>
<feature type="domain" description="RNase H type-1" evidence="1">
    <location>
        <begin position="205"/>
        <end position="258"/>
    </location>
</feature>
<dbReference type="EMBL" id="CM001882">
    <property type="protein sequence ID" value="EOY04005.1"/>
    <property type="molecule type" value="Genomic_DNA"/>
</dbReference>
<dbReference type="GO" id="GO:0003676">
    <property type="term" value="F:nucleic acid binding"/>
    <property type="evidence" value="ECO:0007669"/>
    <property type="project" value="InterPro"/>
</dbReference>
<evidence type="ECO:0000259" key="1">
    <source>
        <dbReference type="Pfam" id="PF13456"/>
    </source>
</evidence>
<dbReference type="GO" id="GO:0004523">
    <property type="term" value="F:RNA-DNA hybrid ribonuclease activity"/>
    <property type="evidence" value="ECO:0007669"/>
    <property type="project" value="InterPro"/>
</dbReference>
<dbReference type="InParanoid" id="A0A061EG63"/>
<dbReference type="Gramene" id="EOY04005">
    <property type="protein sequence ID" value="EOY04005"/>
    <property type="gene ID" value="TCM_019262"/>
</dbReference>
<dbReference type="CDD" id="cd06222">
    <property type="entry name" value="RNase_H_like"/>
    <property type="match status" value="1"/>
</dbReference>
<dbReference type="PANTHER" id="PTHR33033:SF121">
    <property type="entry name" value="POLYNUCLEOTIDYL TRANSFERASE, RIBONUCLEASE H-LIKE SUPERFAMILY PROTEIN"/>
    <property type="match status" value="1"/>
</dbReference>
<dbReference type="Pfam" id="PF13456">
    <property type="entry name" value="RVT_3"/>
    <property type="match status" value="1"/>
</dbReference>
<evidence type="ECO:0000313" key="2">
    <source>
        <dbReference type="EMBL" id="EOY04005.1"/>
    </source>
</evidence>
<dbReference type="AlphaFoldDB" id="A0A061EG63"/>
<sequence>MNCVETWNIWMRWCNDWNFVWVMPNDLVTLFKSWTGVMMKGGQIRLWKMAFYALVWSLWLFRNDIVFCGKVWDPNQLYKLTELRVATWANAKWPQENYAARGCQGEAGIGGILRNSNGEIRMIFSKSIGFADSNLAEMLAKREAFLMFSASQWCNTHTLVVEIDSRNRDVNGYPIIGYQWVPDLVLNPDKEERYSKVPNQLTSLSRNVVKWIQTPESVPWRLRRWTLHIEMLKNQWRRWEIKHILREANQQADNLAKTGIGL</sequence>
<dbReference type="HOGENOM" id="CLU_000680_21_2_1"/>
<dbReference type="PANTHER" id="PTHR33033">
    <property type="entry name" value="POLYNUCLEOTIDYL TRANSFERASE, RIBONUCLEASE H-LIKE SUPERFAMILY PROTEIN-RELATED"/>
    <property type="match status" value="1"/>
</dbReference>
<dbReference type="Proteomes" id="UP000026915">
    <property type="component" value="Chromosome 4"/>
</dbReference>
<dbReference type="Gene3D" id="3.30.420.10">
    <property type="entry name" value="Ribonuclease H-like superfamily/Ribonuclease H"/>
    <property type="match status" value="1"/>
</dbReference>
<keyword evidence="3" id="KW-1185">Reference proteome</keyword>
<dbReference type="InterPro" id="IPR036397">
    <property type="entry name" value="RNaseH_sf"/>
</dbReference>
<dbReference type="InterPro" id="IPR002156">
    <property type="entry name" value="RNaseH_domain"/>
</dbReference>
<proteinExistence type="predicted"/>